<feature type="transmembrane region" description="Helical" evidence="1">
    <location>
        <begin position="78"/>
        <end position="96"/>
    </location>
</feature>
<evidence type="ECO:0000313" key="3">
    <source>
        <dbReference type="Proteomes" id="UP000013307"/>
    </source>
</evidence>
<keyword evidence="1" id="KW-0472">Membrane</keyword>
<protein>
    <submittedName>
        <fullName evidence="2">Uncharacterized protein</fullName>
    </submittedName>
</protein>
<evidence type="ECO:0000313" key="2">
    <source>
        <dbReference type="EMBL" id="AGK60902.1"/>
    </source>
</evidence>
<feature type="transmembrane region" description="Helical" evidence="1">
    <location>
        <begin position="12"/>
        <end position="29"/>
    </location>
</feature>
<keyword evidence="3" id="KW-1185">Reference proteome</keyword>
<dbReference type="EMBL" id="CP005290">
    <property type="protein sequence ID" value="AGK60902.1"/>
    <property type="molecule type" value="Genomic_DNA"/>
</dbReference>
<reference evidence="2 3" key="1">
    <citation type="journal article" date="2013" name="Genome Announc.">
        <title>Complete Genome Sequence of the Thermophilic and Facultatively Chemolithoautotrophic Sulfate Reducer Archaeoglobus sulfaticallidus Strain PM70-1T.</title>
        <authorList>
            <person name="Stokke R."/>
            <person name="Hocking W.P."/>
            <person name="Steinsbu B.O."/>
            <person name="Steen I.H."/>
        </authorList>
    </citation>
    <scope>NUCLEOTIDE SEQUENCE [LARGE SCALE GENOMIC DNA]</scope>
    <source>
        <strain evidence="2">PM70-1</strain>
    </source>
</reference>
<dbReference type="RefSeq" id="WP_015590500.1">
    <property type="nucleotide sequence ID" value="NC_021169.1"/>
</dbReference>
<sequence>MSNLSLDIQNLMLLSPLIAIIMNFIFKLINEIKEFFEKRSKRYLFLRILKEYDAIKRCIDSVSQKTSDYLRPKNIRRMYNTIIIISAIIFIVLPYLKYQNLDSSTLILLLSFISLGPIFIGLIFLVAVLSILLTAISKEKSIYIYWTLLAMEGAIIGYLIASYLSYAYLYISFKKIGIDETQLTKLFLLIFAAIFLVLFTSKIISFPFISSIRKNTEIEVIEAFRNSIPFIIAGTSNHTIRGRLWDFFDKEVIKIENIGIVSIPWNEISWIEVIENEEQNNKGPVQVKG</sequence>
<feature type="transmembrane region" description="Helical" evidence="1">
    <location>
        <begin position="143"/>
        <end position="166"/>
    </location>
</feature>
<dbReference type="GeneID" id="15392536"/>
<evidence type="ECO:0000256" key="1">
    <source>
        <dbReference type="SAM" id="Phobius"/>
    </source>
</evidence>
<proteinExistence type="predicted"/>
<dbReference type="HOGENOM" id="CLU_961732_0_0_2"/>
<dbReference type="KEGG" id="ast:Asulf_00895"/>
<accession>N0BF54</accession>
<keyword evidence="1" id="KW-1133">Transmembrane helix</keyword>
<organism evidence="2 3">
    <name type="scientific">Archaeoglobus sulfaticallidus PM70-1</name>
    <dbReference type="NCBI Taxonomy" id="387631"/>
    <lineage>
        <taxon>Archaea</taxon>
        <taxon>Methanobacteriati</taxon>
        <taxon>Methanobacteriota</taxon>
        <taxon>Archaeoglobi</taxon>
        <taxon>Archaeoglobales</taxon>
        <taxon>Archaeoglobaceae</taxon>
        <taxon>Archaeoglobus</taxon>
    </lineage>
</organism>
<feature type="transmembrane region" description="Helical" evidence="1">
    <location>
        <begin position="186"/>
        <end position="209"/>
    </location>
</feature>
<gene>
    <name evidence="2" type="ORF">Asulf_00895</name>
</gene>
<name>N0BF54_9EURY</name>
<keyword evidence="1" id="KW-0812">Transmembrane</keyword>
<dbReference type="AlphaFoldDB" id="N0BF54"/>
<dbReference type="Proteomes" id="UP000013307">
    <property type="component" value="Chromosome"/>
</dbReference>
<feature type="transmembrane region" description="Helical" evidence="1">
    <location>
        <begin position="108"/>
        <end position="136"/>
    </location>
</feature>